<protein>
    <submittedName>
        <fullName evidence="1">Uncharacterized protein</fullName>
    </submittedName>
</protein>
<reference evidence="1 2" key="1">
    <citation type="submission" date="2022-09" db="EMBL/GenBank/DDBJ databases">
        <authorList>
            <person name="Palmer J.M."/>
        </authorList>
    </citation>
    <scope>NUCLEOTIDE SEQUENCE [LARGE SCALE GENOMIC DNA]</scope>
    <source>
        <strain evidence="1 2">DSM 7382</strain>
    </source>
</reference>
<evidence type="ECO:0000313" key="2">
    <source>
        <dbReference type="Proteomes" id="UP001385951"/>
    </source>
</evidence>
<organism evidence="1 2">
    <name type="scientific">Cerrena zonata</name>
    <dbReference type="NCBI Taxonomy" id="2478898"/>
    <lineage>
        <taxon>Eukaryota</taxon>
        <taxon>Fungi</taxon>
        <taxon>Dikarya</taxon>
        <taxon>Basidiomycota</taxon>
        <taxon>Agaricomycotina</taxon>
        <taxon>Agaricomycetes</taxon>
        <taxon>Polyporales</taxon>
        <taxon>Cerrenaceae</taxon>
        <taxon>Cerrena</taxon>
    </lineage>
</organism>
<evidence type="ECO:0000313" key="1">
    <source>
        <dbReference type="EMBL" id="KAK7694872.1"/>
    </source>
</evidence>
<name>A0AAW0GX66_9APHY</name>
<gene>
    <name evidence="1" type="ORF">QCA50_002060</name>
</gene>
<sequence length="264" mass="29052">MHAPELIGACPSVPVVVGDEDIPIHPTLGTELSLPALLRLPTLKTLRIRDTHLGDPRWAETPVYCSLQVLDLGSCYHESPDFNRICTERIVNNVGHTIDDLSLNTAITGDSIELSKPESPLKKLRKIQLTPLFPVENVVDTLTTLSDSPIEQLSVRCHQDDIEDICNALEDFLSSRVERGETALHKHLKDIIVDPVQNLDDAFTLAKRSGLISLNEEQTEAVRRVQEYLRDLRLAGDAQTLESCSEILKGASGKQVAGLLAATI</sequence>
<keyword evidence="2" id="KW-1185">Reference proteome</keyword>
<dbReference type="EMBL" id="JASBNA010000002">
    <property type="protein sequence ID" value="KAK7694872.1"/>
    <property type="molecule type" value="Genomic_DNA"/>
</dbReference>
<proteinExistence type="predicted"/>
<accession>A0AAW0GX66</accession>
<dbReference type="Proteomes" id="UP001385951">
    <property type="component" value="Unassembled WGS sequence"/>
</dbReference>
<dbReference type="SUPFAM" id="SSF52047">
    <property type="entry name" value="RNI-like"/>
    <property type="match status" value="1"/>
</dbReference>
<comment type="caution">
    <text evidence="1">The sequence shown here is derived from an EMBL/GenBank/DDBJ whole genome shotgun (WGS) entry which is preliminary data.</text>
</comment>
<dbReference type="AlphaFoldDB" id="A0AAW0GX66"/>